<dbReference type="GO" id="GO:0015074">
    <property type="term" value="P:DNA integration"/>
    <property type="evidence" value="ECO:0007669"/>
    <property type="project" value="InterPro"/>
</dbReference>
<dbReference type="Proteomes" id="UP000289664">
    <property type="component" value="Chromosome"/>
</dbReference>
<accession>A0A494WJW0</accession>
<dbReference type="KEGG" id="csci:HDCHBGLK_00882"/>
<dbReference type="InterPro" id="IPR011010">
    <property type="entry name" value="DNA_brk_join_enz"/>
</dbReference>
<reference evidence="6 7" key="1">
    <citation type="journal article" date="2019" name="Appl. Environ. Microbiol.">
        <title>Clostridium scindens ATCC 35704: integration of nutritional requirements, the complete genome sequence, and global transcriptional responses to bile acids.</title>
        <authorList>
            <person name="Devendran S."/>
            <person name="Shrestha R."/>
            <person name="Alves J.M.P."/>
            <person name="Wolf P.G."/>
            <person name="Ly L."/>
            <person name="Hernandez A.G."/>
            <person name="Mendez-Garcia C."/>
            <person name="Inboden A."/>
            <person name="Wiley J."/>
            <person name="Paul O."/>
            <person name="Allen A."/>
            <person name="Springer E."/>
            <person name="Wright C.L."/>
            <person name="Fields C.J."/>
            <person name="Daniel S.L."/>
            <person name="Ridlon J.M."/>
        </authorList>
    </citation>
    <scope>NUCLEOTIDE SEQUENCE [LARGE SCALE GENOMIC DNA]</scope>
    <source>
        <strain evidence="6 7">ATCC 35704</strain>
    </source>
</reference>
<keyword evidence="2" id="KW-0233">DNA recombination</keyword>
<organism evidence="6 7">
    <name type="scientific">Clostridium scindens (strain ATCC 35704 / DSM 5676 / VPI 13733 / 19)</name>
    <dbReference type="NCBI Taxonomy" id="411468"/>
    <lineage>
        <taxon>Bacteria</taxon>
        <taxon>Bacillati</taxon>
        <taxon>Bacillota</taxon>
        <taxon>Clostridia</taxon>
        <taxon>Lachnospirales</taxon>
        <taxon>Lachnospiraceae</taxon>
    </lineage>
</organism>
<dbReference type="GO" id="GO:0003677">
    <property type="term" value="F:DNA binding"/>
    <property type="evidence" value="ECO:0007669"/>
    <property type="project" value="UniProtKB-UniRule"/>
</dbReference>
<dbReference type="InterPro" id="IPR013762">
    <property type="entry name" value="Integrase-like_cat_sf"/>
</dbReference>
<dbReference type="InterPro" id="IPR050090">
    <property type="entry name" value="Tyrosine_recombinase_XerCD"/>
</dbReference>
<dbReference type="PANTHER" id="PTHR30349:SF90">
    <property type="entry name" value="TYROSINE RECOMBINASE XERD"/>
    <property type="match status" value="1"/>
</dbReference>
<evidence type="ECO:0000259" key="5">
    <source>
        <dbReference type="PROSITE" id="PS51900"/>
    </source>
</evidence>
<proteinExistence type="predicted"/>
<dbReference type="PROSITE" id="PS51898">
    <property type="entry name" value="TYR_RECOMBINASE"/>
    <property type="match status" value="1"/>
</dbReference>
<feature type="domain" description="Core-binding (CB)" evidence="5">
    <location>
        <begin position="112"/>
        <end position="193"/>
    </location>
</feature>
<dbReference type="GeneID" id="62695105"/>
<keyword evidence="7" id="KW-1185">Reference proteome</keyword>
<dbReference type="CDD" id="cd01188">
    <property type="entry name" value="INT_RitA_C_like"/>
    <property type="match status" value="1"/>
</dbReference>
<dbReference type="EMBL" id="CP036170">
    <property type="protein sequence ID" value="QBF73508.1"/>
    <property type="molecule type" value="Genomic_DNA"/>
</dbReference>
<evidence type="ECO:0000313" key="6">
    <source>
        <dbReference type="EMBL" id="QBF73508.1"/>
    </source>
</evidence>
<dbReference type="SUPFAM" id="SSF56349">
    <property type="entry name" value="DNA breaking-rejoining enzymes"/>
    <property type="match status" value="1"/>
</dbReference>
<dbReference type="OrthoDB" id="9802329at2"/>
<evidence type="ECO:0000259" key="4">
    <source>
        <dbReference type="PROSITE" id="PS51898"/>
    </source>
</evidence>
<dbReference type="InterPro" id="IPR044068">
    <property type="entry name" value="CB"/>
</dbReference>
<dbReference type="AlphaFoldDB" id="A0A494WJW0"/>
<keyword evidence="1 3" id="KW-0238">DNA-binding</keyword>
<evidence type="ECO:0000256" key="3">
    <source>
        <dbReference type="PROSITE-ProRule" id="PRU01248"/>
    </source>
</evidence>
<sequence>MSENKVTINEMIARMVAEARRLGYSESSIWTNIQPGLRAFAIYYGKKGISFYDPEITNEYVGFQKERVSRNEISDYHYRNIRSAANRLNEFYLTGTIHLKMPKHGTKYLIKAENERLIDRFLDYKNYGPNTRDDVVWVVRRYLFHFEKLGHETLEHVSVDEVRKFILKTAAEVKTSSLHNILLYLKHFHIFLKETGIPAPDCTGLFSYKVYRDMPIQGYVTDEELERILAVIDTESDMGKRDRAIILMAATTGLRACDLIRLKLSDIDWRKGEIRLCQKKTGRTVYVPLVNQVGSALQDYILNARPVSDCPEVFLRAVAPKTAIANAVCIGSMFQQYQKKAGIARHAFDGKGFHGLRRRLAKKLLVTGTSLTTIAQILGHDDLKSLRQYLSLDTRNLKECALDFRDIPLERRNLL</sequence>
<evidence type="ECO:0000256" key="2">
    <source>
        <dbReference type="ARBA" id="ARBA00023172"/>
    </source>
</evidence>
<protein>
    <submittedName>
        <fullName evidence="6">Tyrosine recombinase XerD</fullName>
    </submittedName>
</protein>
<dbReference type="Pfam" id="PF00589">
    <property type="entry name" value="Phage_integrase"/>
    <property type="match status" value="1"/>
</dbReference>
<evidence type="ECO:0000256" key="1">
    <source>
        <dbReference type="ARBA" id="ARBA00023125"/>
    </source>
</evidence>
<dbReference type="Gene3D" id="1.10.443.10">
    <property type="entry name" value="Intergrase catalytic core"/>
    <property type="match status" value="1"/>
</dbReference>
<feature type="domain" description="Tyr recombinase" evidence="4">
    <location>
        <begin position="215"/>
        <end position="402"/>
    </location>
</feature>
<dbReference type="RefSeq" id="WP_039909623.1">
    <property type="nucleotide sequence ID" value="NZ_CP036170.1"/>
</dbReference>
<dbReference type="GO" id="GO:0006310">
    <property type="term" value="P:DNA recombination"/>
    <property type="evidence" value="ECO:0007669"/>
    <property type="project" value="UniProtKB-KW"/>
</dbReference>
<evidence type="ECO:0000313" key="7">
    <source>
        <dbReference type="Proteomes" id="UP000289664"/>
    </source>
</evidence>
<dbReference type="PROSITE" id="PS51900">
    <property type="entry name" value="CB"/>
    <property type="match status" value="1"/>
</dbReference>
<dbReference type="InterPro" id="IPR002104">
    <property type="entry name" value="Integrase_catalytic"/>
</dbReference>
<name>A0A494WJW0_CLOS5</name>
<dbReference type="PANTHER" id="PTHR30349">
    <property type="entry name" value="PHAGE INTEGRASE-RELATED"/>
    <property type="match status" value="1"/>
</dbReference>
<gene>
    <name evidence="6" type="primary">xerD_2</name>
    <name evidence="6" type="ORF">HDCHBGLK_00882</name>
</gene>